<dbReference type="SMART" id="SM00062">
    <property type="entry name" value="PBPb"/>
    <property type="match status" value="1"/>
</dbReference>
<evidence type="ECO:0000256" key="3">
    <source>
        <dbReference type="ARBA" id="ARBA00022729"/>
    </source>
</evidence>
<comment type="caution">
    <text evidence="7">The sequence shown here is derived from an EMBL/GenBank/DDBJ whole genome shotgun (WGS) entry which is preliminary data.</text>
</comment>
<dbReference type="SUPFAM" id="SSF53850">
    <property type="entry name" value="Periplasmic binding protein-like II"/>
    <property type="match status" value="1"/>
</dbReference>
<comment type="similarity">
    <text evidence="2 4">Belongs to the bacterial solute-binding protein 3 family.</text>
</comment>
<evidence type="ECO:0000256" key="2">
    <source>
        <dbReference type="ARBA" id="ARBA00010333"/>
    </source>
</evidence>
<dbReference type="EMBL" id="SJFN01000004">
    <property type="protein sequence ID" value="TBW40303.1"/>
    <property type="molecule type" value="Genomic_DNA"/>
</dbReference>
<name>A0A4Q9VYM1_9HYPH</name>
<evidence type="ECO:0000313" key="8">
    <source>
        <dbReference type="Proteomes" id="UP000292781"/>
    </source>
</evidence>
<keyword evidence="8" id="KW-1185">Reference proteome</keyword>
<sequence length="272" mass="29323">MSAFARFAFALAAAVVVAVPGAGGPGPVLAQEAPAARPTRLDEILARGVLKVGTTGDYRPFTSLDKATGRFEGYDIDVAEALGAALGVKVEFVATSWPKLMDDFVADRFDIAMGGVSITLPRQKKGFFSIPIMREGKTPIARCGEVAKFQTIADLDKPTTHVVVNPGGTNEAFAKANLPHADLRVHPDNTTIFEEVAAGRADVMVTDTSETLYQQKLHPGVLCSVHPDKPFDFAEKAYWLQRDVALKAFVDQFLHISAETGRTRAIAAKYFD</sequence>
<dbReference type="Gene3D" id="3.40.190.10">
    <property type="entry name" value="Periplasmic binding protein-like II"/>
    <property type="match status" value="2"/>
</dbReference>
<dbReference type="Pfam" id="PF00497">
    <property type="entry name" value="SBP_bac_3"/>
    <property type="match status" value="1"/>
</dbReference>
<evidence type="ECO:0000313" key="7">
    <source>
        <dbReference type="EMBL" id="TBW40303.1"/>
    </source>
</evidence>
<dbReference type="AlphaFoldDB" id="A0A4Q9VYM1"/>
<gene>
    <name evidence="7" type="ORF">EYW49_03740</name>
</gene>
<dbReference type="CDD" id="cd01069">
    <property type="entry name" value="PBP2_PheC"/>
    <property type="match status" value="1"/>
</dbReference>
<reference evidence="7 8" key="1">
    <citation type="submission" date="2019-02" db="EMBL/GenBank/DDBJ databases">
        <title>Siculibacillus lacustris gen. nov., sp. nov., a new rosette-forming bacterium isolated from a freshwater crater lake (Lake St. Ana, Romania).</title>
        <authorList>
            <person name="Felfoldi T."/>
            <person name="Marton Z."/>
            <person name="Szabo A."/>
            <person name="Mentes A."/>
            <person name="Boka K."/>
            <person name="Marialigeti K."/>
            <person name="Mathe I."/>
            <person name="Koncz M."/>
            <person name="Schumann P."/>
            <person name="Toth E."/>
        </authorList>
    </citation>
    <scope>NUCLEOTIDE SEQUENCE [LARGE SCALE GENOMIC DNA]</scope>
    <source>
        <strain evidence="7 8">SA-279</strain>
    </source>
</reference>
<dbReference type="PANTHER" id="PTHR35936">
    <property type="entry name" value="MEMBRANE-BOUND LYTIC MUREIN TRANSGLYCOSYLASE F"/>
    <property type="match status" value="1"/>
</dbReference>
<organism evidence="7 8">
    <name type="scientific">Siculibacillus lacustris</name>
    <dbReference type="NCBI Taxonomy" id="1549641"/>
    <lineage>
        <taxon>Bacteria</taxon>
        <taxon>Pseudomonadati</taxon>
        <taxon>Pseudomonadota</taxon>
        <taxon>Alphaproteobacteria</taxon>
        <taxon>Hyphomicrobiales</taxon>
        <taxon>Ancalomicrobiaceae</taxon>
        <taxon>Siculibacillus</taxon>
    </lineage>
</organism>
<evidence type="ECO:0000256" key="4">
    <source>
        <dbReference type="RuleBase" id="RU003744"/>
    </source>
</evidence>
<dbReference type="OrthoDB" id="9791339at2"/>
<dbReference type="PROSITE" id="PS01039">
    <property type="entry name" value="SBP_BACTERIAL_3"/>
    <property type="match status" value="1"/>
</dbReference>
<feature type="chain" id="PRO_5020582880" evidence="5">
    <location>
        <begin position="31"/>
        <end position="272"/>
    </location>
</feature>
<evidence type="ECO:0000259" key="6">
    <source>
        <dbReference type="SMART" id="SM00062"/>
    </source>
</evidence>
<feature type="signal peptide" evidence="5">
    <location>
        <begin position="1"/>
        <end position="30"/>
    </location>
</feature>
<keyword evidence="3 5" id="KW-0732">Signal</keyword>
<comment type="subcellular location">
    <subcellularLocation>
        <location evidence="1">Cell envelope</location>
    </subcellularLocation>
</comment>
<dbReference type="GO" id="GO:0030313">
    <property type="term" value="C:cell envelope"/>
    <property type="evidence" value="ECO:0007669"/>
    <property type="project" value="UniProtKB-SubCell"/>
</dbReference>
<proteinExistence type="inferred from homology"/>
<dbReference type="InterPro" id="IPR001638">
    <property type="entry name" value="Solute-binding_3/MltF_N"/>
</dbReference>
<dbReference type="RefSeq" id="WP_131306343.1">
    <property type="nucleotide sequence ID" value="NZ_SJFN01000004.1"/>
</dbReference>
<protein>
    <submittedName>
        <fullName evidence="7">Transporter substrate-binding domain-containing protein</fullName>
    </submittedName>
</protein>
<dbReference type="InterPro" id="IPR037298">
    <property type="entry name" value="PheC_PBP2"/>
</dbReference>
<evidence type="ECO:0000256" key="1">
    <source>
        <dbReference type="ARBA" id="ARBA00004196"/>
    </source>
</evidence>
<dbReference type="Proteomes" id="UP000292781">
    <property type="component" value="Unassembled WGS sequence"/>
</dbReference>
<evidence type="ECO:0000256" key="5">
    <source>
        <dbReference type="SAM" id="SignalP"/>
    </source>
</evidence>
<dbReference type="PANTHER" id="PTHR35936:SF19">
    <property type="entry name" value="AMINO-ACID-BINDING PROTEIN YXEM-RELATED"/>
    <property type="match status" value="1"/>
</dbReference>
<dbReference type="GO" id="GO:0016836">
    <property type="term" value="F:hydro-lyase activity"/>
    <property type="evidence" value="ECO:0007669"/>
    <property type="project" value="InterPro"/>
</dbReference>
<feature type="domain" description="Solute-binding protein family 3/N-terminal" evidence="6">
    <location>
        <begin position="49"/>
        <end position="272"/>
    </location>
</feature>
<dbReference type="InterPro" id="IPR018313">
    <property type="entry name" value="SBP_3_CS"/>
</dbReference>
<accession>A0A4Q9VYM1</accession>